<dbReference type="PANTHER" id="PTHR11081">
    <property type="entry name" value="FLAP ENDONUCLEASE FAMILY MEMBER"/>
    <property type="match status" value="1"/>
</dbReference>
<feature type="region of interest" description="Disordered" evidence="3">
    <location>
        <begin position="368"/>
        <end position="395"/>
    </location>
</feature>
<dbReference type="OrthoDB" id="17262at2759"/>
<dbReference type="InterPro" id="IPR022039">
    <property type="entry name" value="MKT1_C"/>
</dbReference>
<reference evidence="6 7" key="1">
    <citation type="submission" date="2017-04" db="EMBL/GenBank/DDBJ databases">
        <authorList>
            <person name="Afonso C.L."/>
            <person name="Miller P.J."/>
            <person name="Scott M.A."/>
            <person name="Spackman E."/>
            <person name="Goraichik I."/>
            <person name="Dimitrov K.M."/>
            <person name="Suarez D.L."/>
            <person name="Swayne D.E."/>
        </authorList>
    </citation>
    <scope>NUCLEOTIDE SEQUENCE [LARGE SCALE GENOMIC DNA]</scope>
</reference>
<evidence type="ECO:0000313" key="7">
    <source>
        <dbReference type="Proteomes" id="UP000196158"/>
    </source>
</evidence>
<gene>
    <name evidence="6" type="ORF">KASA_0N01276G</name>
</gene>
<dbReference type="GO" id="GO:0004518">
    <property type="term" value="F:nuclease activity"/>
    <property type="evidence" value="ECO:0007669"/>
    <property type="project" value="InterPro"/>
</dbReference>
<keyword evidence="7" id="KW-1185">Reference proteome</keyword>
<dbReference type="SMART" id="SM00485">
    <property type="entry name" value="XPGN"/>
    <property type="match status" value="1"/>
</dbReference>
<dbReference type="STRING" id="1789683.A0A1X7R403"/>
<dbReference type="Pfam" id="PF00752">
    <property type="entry name" value="XPG_N"/>
    <property type="match status" value="1"/>
</dbReference>
<evidence type="ECO:0000256" key="3">
    <source>
        <dbReference type="SAM" id="MobiDB-lite"/>
    </source>
</evidence>
<dbReference type="SUPFAM" id="SSF88723">
    <property type="entry name" value="PIN domain-like"/>
    <property type="match status" value="1"/>
</dbReference>
<feature type="domain" description="XPG-I" evidence="4">
    <location>
        <begin position="199"/>
        <end position="268"/>
    </location>
</feature>
<evidence type="ECO:0000259" key="4">
    <source>
        <dbReference type="SMART" id="SM00484"/>
    </source>
</evidence>
<dbReference type="GO" id="GO:0006974">
    <property type="term" value="P:DNA damage response"/>
    <property type="evidence" value="ECO:0007669"/>
    <property type="project" value="UniProtKB-ARBA"/>
</dbReference>
<accession>A0A1X7R403</accession>
<proteinExistence type="inferred from homology"/>
<dbReference type="InterPro" id="IPR029060">
    <property type="entry name" value="PIN-like_dom_sf"/>
</dbReference>
<sequence length="828" mass="94334">MAIKSLELYLFERGLVGTYPLEALKNSTVGIDVGHYVSRLLSAKKEQYLDAVGGFPTTLNLFLESDLKVFEEFNITPIFIFEGSLSQNNLINSGHFNANGNVNSLDSMDQNNSGPVGTSTNAATATTTAGSGSSRESGGNSDKDIALAQRNKAWTQWKNMISANQPTYIDQPPVPHEPFRYHTTVDSHRYQAGLIQYFIKHDIHYQVAPFAAWSQLAYLYKQGFIDTIFGPTDCLMLSEVDRFILGMEFPNKDFRYIDKNRVLKEFGISLKEFVDISMTVGNTLQPTTLPPLQIYPSNKLFEIALEMVLNSGTNFYLYQLGNEVDSTTHSYLEQFQRAVSHLKYMPVLKDSGKVELYINDFEHINHHHSNGKSSQNIENDNEQQDNKKLETSTSLPIPNDVHDFITQRLPNEYYFYKSLGLVSGKLLDAITTGVYPEEAPLDGGASNSYRKLVTDSVAIFKDKELNLLTQSINRYFQMKPIKQVKWFASGDSTTLLNRTTPSIFDKLNHLIIKTGDGEKKKFTINSFIKLLNNSSDLVKDFISNDVLFPNSVPLEKKLNSSFDLLATALLRSLVQLEFFQYDFDKKILKPTQWGDILLKFNSLQIEPEFQENLLILLVFLKTNVLTLGEEFQPSINSALSDHTLRTYPQESNDILLLTRVLTLYQVKQKPASYHGPIDKKTLAFRDHLDFVRENMNDMFEAILVSSLTANEFNKLKYDNYDWQREIVAKLPFKLELPNILMAMMWQFFLQKYLHNGNSKSDAMTLVNNVFNTFNTITKLEEQFDTSFKYLEQCSKLFKEVAGARLMKNNEATAFENAVTLCKNALVEN</sequence>
<feature type="region of interest" description="Disordered" evidence="3">
    <location>
        <begin position="102"/>
        <end position="142"/>
    </location>
</feature>
<dbReference type="Pfam" id="PF12247">
    <property type="entry name" value="MKT1_N"/>
    <property type="match status" value="1"/>
</dbReference>
<dbReference type="Pfam" id="PF12246">
    <property type="entry name" value="MKT1_C"/>
    <property type="match status" value="1"/>
</dbReference>
<keyword evidence="1" id="KW-0810">Translation regulation</keyword>
<dbReference type="InterPro" id="IPR006084">
    <property type="entry name" value="XPG/Rad2"/>
</dbReference>
<dbReference type="Gene3D" id="3.40.50.1010">
    <property type="entry name" value="5'-nuclease"/>
    <property type="match status" value="1"/>
</dbReference>
<name>A0A1X7R403_9SACH</name>
<comment type="similarity">
    <text evidence="2">Belongs to the XPG/RAD2 endonuclease family.</text>
</comment>
<evidence type="ECO:0000313" key="6">
    <source>
        <dbReference type="EMBL" id="SMN20190.1"/>
    </source>
</evidence>
<organism evidence="6 7">
    <name type="scientific">Maudiozyma saulgeensis</name>
    <dbReference type="NCBI Taxonomy" id="1789683"/>
    <lineage>
        <taxon>Eukaryota</taxon>
        <taxon>Fungi</taxon>
        <taxon>Dikarya</taxon>
        <taxon>Ascomycota</taxon>
        <taxon>Saccharomycotina</taxon>
        <taxon>Saccharomycetes</taxon>
        <taxon>Saccharomycetales</taxon>
        <taxon>Saccharomycetaceae</taxon>
        <taxon>Maudiozyma</taxon>
    </lineage>
</organism>
<dbReference type="SMART" id="SM00484">
    <property type="entry name" value="XPGI"/>
    <property type="match status" value="1"/>
</dbReference>
<dbReference type="EMBL" id="FXLY01000005">
    <property type="protein sequence ID" value="SMN20190.1"/>
    <property type="molecule type" value="Genomic_DNA"/>
</dbReference>
<dbReference type="AlphaFoldDB" id="A0A1X7R403"/>
<feature type="compositionally biased region" description="Low complexity" evidence="3">
    <location>
        <begin position="117"/>
        <end position="140"/>
    </location>
</feature>
<dbReference type="Proteomes" id="UP000196158">
    <property type="component" value="Unassembled WGS sequence"/>
</dbReference>
<dbReference type="GO" id="GO:0006417">
    <property type="term" value="P:regulation of translation"/>
    <property type="evidence" value="ECO:0007669"/>
    <property type="project" value="UniProtKB-KW"/>
</dbReference>
<evidence type="ECO:0000259" key="5">
    <source>
        <dbReference type="SMART" id="SM00485"/>
    </source>
</evidence>
<feature type="compositionally biased region" description="Polar residues" evidence="3">
    <location>
        <begin position="102"/>
        <end position="116"/>
    </location>
</feature>
<dbReference type="InterPro" id="IPR006085">
    <property type="entry name" value="XPG_DNA_repair_N"/>
</dbReference>
<dbReference type="InterPro" id="IPR022040">
    <property type="entry name" value="MKT1_N"/>
</dbReference>
<feature type="domain" description="XPG N-terminal" evidence="5">
    <location>
        <begin position="1"/>
        <end position="103"/>
    </location>
</feature>
<evidence type="ECO:0000256" key="1">
    <source>
        <dbReference type="ARBA" id="ARBA00022845"/>
    </source>
</evidence>
<protein>
    <submittedName>
        <fullName evidence="6">Similar to Saccharomyces cerevisiae YNL085W MKT1 Protein that forms a complex with Pbp1p that may mediate posttranscriptional regulation of HO</fullName>
    </submittedName>
</protein>
<dbReference type="PANTHER" id="PTHR11081:SF32">
    <property type="entry name" value="POST-TRANSCRIPTIONAL REGULATOR MKT1"/>
    <property type="match status" value="1"/>
</dbReference>
<dbReference type="InterPro" id="IPR006086">
    <property type="entry name" value="XPG-I_dom"/>
</dbReference>
<dbReference type="GO" id="GO:0003730">
    <property type="term" value="F:mRNA 3'-UTR binding"/>
    <property type="evidence" value="ECO:0007669"/>
    <property type="project" value="TreeGrafter"/>
</dbReference>
<evidence type="ECO:0000256" key="2">
    <source>
        <dbReference type="ARBA" id="ARBA00024023"/>
    </source>
</evidence>
<dbReference type="CDD" id="cd09858">
    <property type="entry name" value="PIN_MKT1"/>
    <property type="match status" value="1"/>
</dbReference>